<feature type="transmembrane region" description="Helical" evidence="1">
    <location>
        <begin position="57"/>
        <end position="75"/>
    </location>
</feature>
<name>A0A087B4U7_9BIFI</name>
<keyword evidence="1" id="KW-0472">Membrane</keyword>
<dbReference type="Proteomes" id="UP000029067">
    <property type="component" value="Unassembled WGS sequence"/>
</dbReference>
<accession>A0A087B4U7</accession>
<dbReference type="RefSeq" id="WP_033515413.1">
    <property type="nucleotide sequence ID" value="NZ_JGYV01000001.1"/>
</dbReference>
<protein>
    <submittedName>
        <fullName evidence="2">Uncharacterized protein</fullName>
    </submittedName>
</protein>
<keyword evidence="3" id="KW-1185">Reference proteome</keyword>
<keyword evidence="1" id="KW-1133">Transmembrane helix</keyword>
<dbReference type="EMBL" id="JGYV01000001">
    <property type="protein sequence ID" value="KFI66047.1"/>
    <property type="molecule type" value="Genomic_DNA"/>
</dbReference>
<proteinExistence type="predicted"/>
<evidence type="ECO:0000313" key="3">
    <source>
        <dbReference type="Proteomes" id="UP000029067"/>
    </source>
</evidence>
<feature type="transmembrane region" description="Helical" evidence="1">
    <location>
        <begin position="32"/>
        <end position="51"/>
    </location>
</feature>
<reference evidence="2 3" key="1">
    <citation type="submission" date="2014-03" db="EMBL/GenBank/DDBJ databases">
        <title>Genomics of Bifidobacteria.</title>
        <authorList>
            <person name="Ventura M."/>
            <person name="Milani C."/>
            <person name="Lugli G.A."/>
        </authorList>
    </citation>
    <scope>NUCLEOTIDE SEQUENCE [LARGE SCALE GENOMIC DNA]</scope>
    <source>
        <strain evidence="2 3">LMG 10738</strain>
    </source>
</reference>
<dbReference type="AlphaFoldDB" id="A0A087B4U7"/>
<evidence type="ECO:0000313" key="2">
    <source>
        <dbReference type="EMBL" id="KFI66047.1"/>
    </source>
</evidence>
<evidence type="ECO:0000256" key="1">
    <source>
        <dbReference type="SAM" id="Phobius"/>
    </source>
</evidence>
<organism evidence="2 3">
    <name type="scientific">Bifidobacterium cuniculi</name>
    <dbReference type="NCBI Taxonomy" id="1688"/>
    <lineage>
        <taxon>Bacteria</taxon>
        <taxon>Bacillati</taxon>
        <taxon>Actinomycetota</taxon>
        <taxon>Actinomycetes</taxon>
        <taxon>Bifidobacteriales</taxon>
        <taxon>Bifidobacteriaceae</taxon>
        <taxon>Bifidobacterium</taxon>
    </lineage>
</organism>
<keyword evidence="1" id="KW-0812">Transmembrane</keyword>
<gene>
    <name evidence="2" type="ORF">BCUN_0547</name>
</gene>
<dbReference type="OrthoDB" id="3240492at2"/>
<comment type="caution">
    <text evidence="2">The sequence shown here is derived from an EMBL/GenBank/DDBJ whole genome shotgun (WGS) entry which is preliminary data.</text>
</comment>
<sequence length="129" mass="14636">MLYDLTRVSGERVKQVDELHVGGRVWITSTNLFLLLGGAAAGALVASALRLVFAGNWLVYCLIPVGALVAVVLFSRKRSRAGEVNQRRWDKWRDRHGQPDHEFILPGNPEPFLPNQREIVLWHCHPYKP</sequence>
<dbReference type="STRING" id="1688.BCUN_0547"/>